<dbReference type="InterPro" id="IPR002913">
    <property type="entry name" value="START_lipid-bd_dom"/>
</dbReference>
<gene>
    <name evidence="2" type="ORF">EI427_00885</name>
</gene>
<feature type="domain" description="START" evidence="1">
    <location>
        <begin position="30"/>
        <end position="196"/>
    </location>
</feature>
<dbReference type="EMBL" id="CP034562">
    <property type="protein sequence ID" value="AZQ60815.1"/>
    <property type="molecule type" value="Genomic_DNA"/>
</dbReference>
<reference evidence="2 3" key="1">
    <citation type="submission" date="2018-12" db="EMBL/GenBank/DDBJ databases">
        <title>Flammeovirga pectinis sp. nov., isolated from the gut of the Korean scallop, Patinopecten yessoensis.</title>
        <authorList>
            <person name="Bae J.-W."/>
            <person name="Jeong Y.-S."/>
            <person name="Kang W."/>
        </authorList>
    </citation>
    <scope>NUCLEOTIDE SEQUENCE [LARGE SCALE GENOMIC DNA]</scope>
    <source>
        <strain evidence="2 3">L12M1</strain>
    </source>
</reference>
<dbReference type="InterPro" id="IPR051213">
    <property type="entry name" value="START_lipid_transfer"/>
</dbReference>
<dbReference type="PROSITE" id="PS50848">
    <property type="entry name" value="START"/>
    <property type="match status" value="1"/>
</dbReference>
<dbReference type="Proteomes" id="UP000267268">
    <property type="component" value="Chromosome 1"/>
</dbReference>
<keyword evidence="3" id="KW-1185">Reference proteome</keyword>
<dbReference type="InterPro" id="IPR023393">
    <property type="entry name" value="START-like_dom_sf"/>
</dbReference>
<name>A0A3S9NY73_9BACT</name>
<evidence type="ECO:0000259" key="1">
    <source>
        <dbReference type="PROSITE" id="PS50848"/>
    </source>
</evidence>
<proteinExistence type="predicted"/>
<dbReference type="AlphaFoldDB" id="A0A3S9NY73"/>
<dbReference type="PANTHER" id="PTHR19308:SF14">
    <property type="entry name" value="START DOMAIN-CONTAINING PROTEIN"/>
    <property type="match status" value="1"/>
</dbReference>
<organism evidence="2 3">
    <name type="scientific">Flammeovirga pectinis</name>
    <dbReference type="NCBI Taxonomy" id="2494373"/>
    <lineage>
        <taxon>Bacteria</taxon>
        <taxon>Pseudomonadati</taxon>
        <taxon>Bacteroidota</taxon>
        <taxon>Cytophagia</taxon>
        <taxon>Cytophagales</taxon>
        <taxon>Flammeovirgaceae</taxon>
        <taxon>Flammeovirga</taxon>
    </lineage>
</organism>
<accession>A0A3S9NY73</accession>
<evidence type="ECO:0000313" key="3">
    <source>
        <dbReference type="Proteomes" id="UP000267268"/>
    </source>
</evidence>
<evidence type="ECO:0000313" key="2">
    <source>
        <dbReference type="EMBL" id="AZQ60815.1"/>
    </source>
</evidence>
<dbReference type="GO" id="GO:0008289">
    <property type="term" value="F:lipid binding"/>
    <property type="evidence" value="ECO:0007669"/>
    <property type="project" value="InterPro"/>
</dbReference>
<dbReference type="Pfam" id="PF01852">
    <property type="entry name" value="START"/>
    <property type="match status" value="1"/>
</dbReference>
<sequence length="230" mass="26769">MFFGTEISFFCCNLYVNPLNINYMSIQSSWKSLGSHAIPSPEQIEVALNSQVTGDVSTYQGVTQLPFSIPRLAFILEDIETRKKWVSRLAEEILVAKNEEDFSFVTYEHYDMQWPVSDREYVLEGKWTILEDTPTTAVSLLVHSIERDEYPLRKDRVRGDLKRLYYLFERISTNETKVTVEIQVDPEGDLPNFFVNMIQKNWPINTLTALYNESKKGEQEHDLLKKALNK</sequence>
<dbReference type="KEGG" id="fll:EI427_00885"/>
<dbReference type="SUPFAM" id="SSF55961">
    <property type="entry name" value="Bet v1-like"/>
    <property type="match status" value="1"/>
</dbReference>
<dbReference type="GO" id="GO:0005737">
    <property type="term" value="C:cytoplasm"/>
    <property type="evidence" value="ECO:0007669"/>
    <property type="project" value="UniProtKB-ARBA"/>
</dbReference>
<dbReference type="OrthoDB" id="5734556at2"/>
<dbReference type="PANTHER" id="PTHR19308">
    <property type="entry name" value="PHOSPHATIDYLCHOLINE TRANSFER PROTEIN"/>
    <property type="match status" value="1"/>
</dbReference>
<dbReference type="Gene3D" id="3.30.530.20">
    <property type="match status" value="1"/>
</dbReference>
<protein>
    <recommendedName>
        <fullName evidence="1">START domain-containing protein</fullName>
    </recommendedName>
</protein>